<dbReference type="Proteomes" id="UP000233293">
    <property type="component" value="Unassembled WGS sequence"/>
</dbReference>
<dbReference type="PANTHER" id="PTHR43378:SF2">
    <property type="entry name" value="UDP-3-O-ACYLGLUCOSAMINE N-ACYLTRANSFERASE 1, MITOCHONDRIAL-RELATED"/>
    <property type="match status" value="1"/>
</dbReference>
<reference evidence="10" key="1">
    <citation type="submission" date="2017-12" db="EMBL/GenBank/DDBJ databases">
        <title>Draft genome sequence of Telmatospirillum siberiense 26-4b1T, an acidotolerant peatland alphaproteobacterium potentially involved in sulfur cycling.</title>
        <authorList>
            <person name="Hausmann B."/>
            <person name="Pjevac P."/>
            <person name="Schreck K."/>
            <person name="Herbold C.W."/>
            <person name="Daims H."/>
            <person name="Wagner M."/>
            <person name="Pester M."/>
            <person name="Loy A."/>
        </authorList>
    </citation>
    <scope>NUCLEOTIDE SEQUENCE [LARGE SCALE GENOMIC DNA]</scope>
    <source>
        <strain evidence="10">26-4b1</strain>
    </source>
</reference>
<dbReference type="OrthoDB" id="9784739at2"/>
<keyword evidence="2 7" id="KW-0441">Lipid A biosynthesis</keyword>
<dbReference type="PANTHER" id="PTHR43378">
    <property type="entry name" value="UDP-3-O-ACYLGLUCOSAMINE N-ACYLTRANSFERASE"/>
    <property type="match status" value="1"/>
</dbReference>
<evidence type="ECO:0000259" key="8">
    <source>
        <dbReference type="Pfam" id="PF04613"/>
    </source>
</evidence>
<keyword evidence="3 7" id="KW-0808">Transferase</keyword>
<name>A0A2N3PZG9_9PROT</name>
<feature type="domain" description="UDP-3-O-[3-hydroxymyristoyl] glucosamine N-acyltransferase non-repeat region" evidence="8">
    <location>
        <begin position="36"/>
        <end position="101"/>
    </location>
</feature>
<sequence length="340" mass="34250">MADPRFFAKVGPFTLAELAQRCGAELAAGADPGKTVVDVAPLDAAGGDHISFLDNKKYVEAFTVSRAGACLVHPSMASKAPAGMALLLSSDPYRAYAMVAAAFYPPPVVEPGVAPGAHVDSTAVLGAGVRVEAGAVIGARAEIGAGSLIGPNAVIGAGVVLGENCIIGANATVSHAIVGRRVNIYPGVRIGQDGFGFSMGAAGHLKVPQLGRVLIEDDVEIGANATIDRGAGPDTVIGAGSKIDNLVQIGHNVRLGRGCVLVALVGISGSARLDDFVVVGGQVGIAGHLHIGAGVQIAAQSGVMRDIEKGQTVGGAPAVPMTEWLRQCAVLGQLARKKGR</sequence>
<dbReference type="InterPro" id="IPR011004">
    <property type="entry name" value="Trimer_LpxA-like_sf"/>
</dbReference>
<evidence type="ECO:0000256" key="3">
    <source>
        <dbReference type="ARBA" id="ARBA00022679"/>
    </source>
</evidence>
<keyword evidence="1 7" id="KW-0444">Lipid biosynthesis</keyword>
<evidence type="ECO:0000313" key="9">
    <source>
        <dbReference type="EMBL" id="PKU25788.1"/>
    </source>
</evidence>
<comment type="pathway">
    <text evidence="7">Bacterial outer membrane biogenesis; LPS lipid A biosynthesis.</text>
</comment>
<dbReference type="EC" id="2.3.1.191" evidence="7"/>
<keyword evidence="10" id="KW-1185">Reference proteome</keyword>
<dbReference type="GO" id="GO:0009245">
    <property type="term" value="P:lipid A biosynthetic process"/>
    <property type="evidence" value="ECO:0007669"/>
    <property type="project" value="UniProtKB-UniRule"/>
</dbReference>
<dbReference type="GO" id="GO:0016410">
    <property type="term" value="F:N-acyltransferase activity"/>
    <property type="evidence" value="ECO:0007669"/>
    <property type="project" value="InterPro"/>
</dbReference>
<dbReference type="Gene3D" id="3.40.1390.10">
    <property type="entry name" value="MurE/MurF, N-terminal domain"/>
    <property type="match status" value="1"/>
</dbReference>
<dbReference type="NCBIfam" id="NF002060">
    <property type="entry name" value="PRK00892.1"/>
    <property type="match status" value="1"/>
</dbReference>
<dbReference type="Gene3D" id="2.160.10.10">
    <property type="entry name" value="Hexapeptide repeat proteins"/>
    <property type="match status" value="1"/>
</dbReference>
<dbReference type="NCBIfam" id="TIGR01853">
    <property type="entry name" value="lipid_A_lpxD"/>
    <property type="match status" value="1"/>
</dbReference>
<dbReference type="GO" id="GO:0103118">
    <property type="term" value="F:UDP-3-O-[(3R)-3-hydroxyacyl]-glucosamine N-acyltransferase activity"/>
    <property type="evidence" value="ECO:0007669"/>
    <property type="project" value="UniProtKB-EC"/>
</dbReference>
<keyword evidence="5 7" id="KW-0443">Lipid metabolism</keyword>
<organism evidence="9 10">
    <name type="scientific">Telmatospirillum siberiense</name>
    <dbReference type="NCBI Taxonomy" id="382514"/>
    <lineage>
        <taxon>Bacteria</taxon>
        <taxon>Pseudomonadati</taxon>
        <taxon>Pseudomonadota</taxon>
        <taxon>Alphaproteobacteria</taxon>
        <taxon>Rhodospirillales</taxon>
        <taxon>Rhodospirillaceae</taxon>
        <taxon>Telmatospirillum</taxon>
    </lineage>
</organism>
<comment type="function">
    <text evidence="7">Catalyzes the N-acylation of UDP-3-O-acylglucosamine using 3-hydroxyacyl-ACP as the acyl donor. Is involved in the biosynthesis of lipid A, a phosphorylated glycolipid that anchors the lipopolysaccharide to the outer membrane of the cell.</text>
</comment>
<comment type="catalytic activity">
    <reaction evidence="7">
        <text>a UDP-3-O-[(3R)-3-hydroxyacyl]-alpha-D-glucosamine + a (3R)-hydroxyacyl-[ACP] = a UDP-2-N,3-O-bis[(3R)-3-hydroxyacyl]-alpha-D-glucosamine + holo-[ACP] + H(+)</text>
        <dbReference type="Rhea" id="RHEA:53836"/>
        <dbReference type="Rhea" id="RHEA-COMP:9685"/>
        <dbReference type="Rhea" id="RHEA-COMP:9945"/>
        <dbReference type="ChEBI" id="CHEBI:15378"/>
        <dbReference type="ChEBI" id="CHEBI:64479"/>
        <dbReference type="ChEBI" id="CHEBI:78827"/>
        <dbReference type="ChEBI" id="CHEBI:137740"/>
        <dbReference type="ChEBI" id="CHEBI:137748"/>
        <dbReference type="EC" id="2.3.1.191"/>
    </reaction>
</comment>
<feature type="active site" description="Proton acceptor" evidence="7">
    <location>
        <position position="251"/>
    </location>
</feature>
<keyword evidence="4 7" id="KW-0677">Repeat</keyword>
<keyword evidence="6 7" id="KW-0012">Acyltransferase</keyword>
<dbReference type="Pfam" id="PF04613">
    <property type="entry name" value="LpxD"/>
    <property type="match status" value="1"/>
</dbReference>
<comment type="caution">
    <text evidence="9">The sequence shown here is derived from an EMBL/GenBank/DDBJ whole genome shotgun (WGS) entry which is preliminary data.</text>
</comment>
<evidence type="ECO:0000256" key="2">
    <source>
        <dbReference type="ARBA" id="ARBA00022556"/>
    </source>
</evidence>
<evidence type="ECO:0000313" key="10">
    <source>
        <dbReference type="Proteomes" id="UP000233293"/>
    </source>
</evidence>
<dbReference type="InterPro" id="IPR007691">
    <property type="entry name" value="LpxD"/>
</dbReference>
<dbReference type="SUPFAM" id="SSF51161">
    <property type="entry name" value="Trimeric LpxA-like enzymes"/>
    <property type="match status" value="1"/>
</dbReference>
<dbReference type="PROSITE" id="PS00101">
    <property type="entry name" value="HEXAPEP_TRANSFERASES"/>
    <property type="match status" value="1"/>
</dbReference>
<comment type="subunit">
    <text evidence="7">Homotrimer.</text>
</comment>
<evidence type="ECO:0000256" key="5">
    <source>
        <dbReference type="ARBA" id="ARBA00023098"/>
    </source>
</evidence>
<dbReference type="AlphaFoldDB" id="A0A2N3PZG9"/>
<evidence type="ECO:0000256" key="7">
    <source>
        <dbReference type="HAMAP-Rule" id="MF_00523"/>
    </source>
</evidence>
<dbReference type="CDD" id="cd03352">
    <property type="entry name" value="LbH_LpxD"/>
    <property type="match status" value="1"/>
</dbReference>
<dbReference type="InterPro" id="IPR020573">
    <property type="entry name" value="UDP_GlcNAc_AcTrfase_non-rep"/>
</dbReference>
<evidence type="ECO:0000256" key="4">
    <source>
        <dbReference type="ARBA" id="ARBA00022737"/>
    </source>
</evidence>
<dbReference type="EMBL" id="PIUM01000003">
    <property type="protein sequence ID" value="PKU25788.1"/>
    <property type="molecule type" value="Genomic_DNA"/>
</dbReference>
<dbReference type="UniPathway" id="UPA00973"/>
<dbReference type="InterPro" id="IPR001451">
    <property type="entry name" value="Hexapep"/>
</dbReference>
<evidence type="ECO:0000256" key="6">
    <source>
        <dbReference type="ARBA" id="ARBA00023315"/>
    </source>
</evidence>
<protein>
    <recommendedName>
        <fullName evidence="7">UDP-3-O-acylglucosamine N-acyltransferase</fullName>
        <ecNumber evidence="7">2.3.1.191</ecNumber>
    </recommendedName>
</protein>
<dbReference type="InterPro" id="IPR018357">
    <property type="entry name" value="Hexapep_transf_CS"/>
</dbReference>
<dbReference type="HAMAP" id="MF_00523">
    <property type="entry name" value="LpxD"/>
    <property type="match status" value="1"/>
</dbReference>
<dbReference type="RefSeq" id="WP_101249332.1">
    <property type="nucleotide sequence ID" value="NZ_PIUM01000003.1"/>
</dbReference>
<dbReference type="GO" id="GO:0016020">
    <property type="term" value="C:membrane"/>
    <property type="evidence" value="ECO:0007669"/>
    <property type="project" value="GOC"/>
</dbReference>
<dbReference type="Pfam" id="PF00132">
    <property type="entry name" value="Hexapep"/>
    <property type="match status" value="2"/>
</dbReference>
<proteinExistence type="inferred from homology"/>
<gene>
    <name evidence="7 9" type="primary">lpxD</name>
    <name evidence="9" type="ORF">CWS72_04275</name>
</gene>
<comment type="similarity">
    <text evidence="7">Belongs to the transferase hexapeptide repeat family. LpxD subfamily.</text>
</comment>
<evidence type="ECO:0000256" key="1">
    <source>
        <dbReference type="ARBA" id="ARBA00022516"/>
    </source>
</evidence>
<accession>A0A2N3PZG9</accession>